<gene>
    <name evidence="1" type="ORF">BJY18_007153</name>
</gene>
<dbReference type="RefSeq" id="WP_281393738.1">
    <property type="nucleotide sequence ID" value="NZ_JACHMG010000001.1"/>
</dbReference>
<evidence type="ECO:0000313" key="2">
    <source>
        <dbReference type="Proteomes" id="UP000581769"/>
    </source>
</evidence>
<proteinExistence type="predicted"/>
<keyword evidence="2" id="KW-1185">Reference proteome</keyword>
<reference evidence="1 2" key="1">
    <citation type="submission" date="2020-08" db="EMBL/GenBank/DDBJ databases">
        <title>Sequencing the genomes of 1000 actinobacteria strains.</title>
        <authorList>
            <person name="Klenk H.-P."/>
        </authorList>
    </citation>
    <scope>NUCLEOTIDE SEQUENCE [LARGE SCALE GENOMIC DNA]</scope>
    <source>
        <strain evidence="1 2">DSM 45859</strain>
    </source>
</reference>
<name>A0A840J8F8_9PSEU</name>
<dbReference type="AlphaFoldDB" id="A0A840J8F8"/>
<protein>
    <submittedName>
        <fullName evidence="1">Uncharacterized protein</fullName>
    </submittedName>
</protein>
<sequence length="42" mass="4347">MTSRSAVIGEVVRLDHRGRFEAGRGQAHGAAAAGVIEEATIV</sequence>
<organism evidence="1 2">
    <name type="scientific">Amycolatopsis jiangsuensis</name>
    <dbReference type="NCBI Taxonomy" id="1181879"/>
    <lineage>
        <taxon>Bacteria</taxon>
        <taxon>Bacillati</taxon>
        <taxon>Actinomycetota</taxon>
        <taxon>Actinomycetes</taxon>
        <taxon>Pseudonocardiales</taxon>
        <taxon>Pseudonocardiaceae</taxon>
        <taxon>Amycolatopsis</taxon>
    </lineage>
</organism>
<dbReference type="EMBL" id="JACHMG010000001">
    <property type="protein sequence ID" value="MBB4689668.1"/>
    <property type="molecule type" value="Genomic_DNA"/>
</dbReference>
<evidence type="ECO:0000313" key="1">
    <source>
        <dbReference type="EMBL" id="MBB4689668.1"/>
    </source>
</evidence>
<accession>A0A840J8F8</accession>
<comment type="caution">
    <text evidence="1">The sequence shown here is derived from an EMBL/GenBank/DDBJ whole genome shotgun (WGS) entry which is preliminary data.</text>
</comment>
<dbReference type="Proteomes" id="UP000581769">
    <property type="component" value="Unassembled WGS sequence"/>
</dbReference>